<gene>
    <name evidence="4" type="ORF">NA8A_19343</name>
</gene>
<dbReference type="InterPro" id="IPR036161">
    <property type="entry name" value="RPB6/omega-like_sf"/>
</dbReference>
<name>K2PI16_9HYPH</name>
<dbReference type="GO" id="GO:0006351">
    <property type="term" value="P:DNA-templated transcription"/>
    <property type="evidence" value="ECO:0007669"/>
    <property type="project" value="InterPro"/>
</dbReference>
<dbReference type="STRING" id="721133.SAMN05216176_11351"/>
<dbReference type="SUPFAM" id="SSF63562">
    <property type="entry name" value="RPB6/omega subunit-like"/>
    <property type="match status" value="1"/>
</dbReference>
<dbReference type="GO" id="GO:0000428">
    <property type="term" value="C:DNA-directed RNA polymerase complex"/>
    <property type="evidence" value="ECO:0007669"/>
    <property type="project" value="UniProtKB-KW"/>
</dbReference>
<feature type="region of interest" description="Disordered" evidence="3">
    <location>
        <begin position="81"/>
        <end position="102"/>
    </location>
</feature>
<evidence type="ECO:0000256" key="3">
    <source>
        <dbReference type="SAM" id="MobiDB-lite"/>
    </source>
</evidence>
<accession>K2PI16</accession>
<proteinExistence type="predicted"/>
<dbReference type="GO" id="GO:0003677">
    <property type="term" value="F:DNA binding"/>
    <property type="evidence" value="ECO:0007669"/>
    <property type="project" value="InterPro"/>
</dbReference>
<dbReference type="eggNOG" id="ENOG502ZFDE">
    <property type="taxonomic scope" value="Bacteria"/>
</dbReference>
<evidence type="ECO:0000256" key="1">
    <source>
        <dbReference type="ARBA" id="ARBA00022478"/>
    </source>
</evidence>
<protein>
    <submittedName>
        <fullName evidence="4">DNA-directed RNA polymerase, omega subunit</fullName>
    </submittedName>
</protein>
<keyword evidence="1 4" id="KW-0240">DNA-directed RNA polymerase</keyword>
<dbReference type="Gene3D" id="3.90.940.10">
    <property type="match status" value="1"/>
</dbReference>
<reference evidence="4 5" key="1">
    <citation type="journal article" date="2012" name="J. Bacteriol.">
        <title>Genome Sequence of Nitratireductor indicus Type Strain C115.</title>
        <authorList>
            <person name="Lai Q."/>
            <person name="Li G."/>
            <person name="Yu Z."/>
            <person name="Shao Z."/>
        </authorList>
    </citation>
    <scope>NUCLEOTIDE SEQUENCE [LARGE SCALE GENOMIC DNA]</scope>
    <source>
        <strain evidence="4 5">C115</strain>
    </source>
</reference>
<dbReference type="EMBL" id="AMSI01000015">
    <property type="protein sequence ID" value="EKF40792.1"/>
    <property type="molecule type" value="Genomic_DNA"/>
</dbReference>
<comment type="caution">
    <text evidence="4">The sequence shown here is derived from an EMBL/GenBank/DDBJ whole genome shotgun (WGS) entry which is preliminary data.</text>
</comment>
<keyword evidence="2" id="KW-0804">Transcription</keyword>
<dbReference type="AlphaFoldDB" id="K2PI16"/>
<evidence type="ECO:0000313" key="5">
    <source>
        <dbReference type="Proteomes" id="UP000007374"/>
    </source>
</evidence>
<dbReference type="GO" id="GO:0003899">
    <property type="term" value="F:DNA-directed RNA polymerase activity"/>
    <property type="evidence" value="ECO:0007669"/>
    <property type="project" value="InterPro"/>
</dbReference>
<evidence type="ECO:0000256" key="2">
    <source>
        <dbReference type="ARBA" id="ARBA00023163"/>
    </source>
</evidence>
<feature type="compositionally biased region" description="Basic and acidic residues" evidence="3">
    <location>
        <begin position="81"/>
        <end position="96"/>
    </location>
</feature>
<organism evidence="4 5">
    <name type="scientific">Nitratireductor indicus C115</name>
    <dbReference type="NCBI Taxonomy" id="1231190"/>
    <lineage>
        <taxon>Bacteria</taxon>
        <taxon>Pseudomonadati</taxon>
        <taxon>Pseudomonadota</taxon>
        <taxon>Alphaproteobacteria</taxon>
        <taxon>Hyphomicrobiales</taxon>
        <taxon>Phyllobacteriaceae</taxon>
        <taxon>Nitratireductor</taxon>
    </lineage>
</organism>
<sequence>MRWIMDPFVVFDSQQVLPDRFALTLAAAMRSRALKAGKEPRIDRRDLPAQDLALHEIAAGAFTDEELAPFRVGQRRPLRIDPGRDRLRIGHSDVPDHAGTIH</sequence>
<dbReference type="Proteomes" id="UP000007374">
    <property type="component" value="Unassembled WGS sequence"/>
</dbReference>
<keyword evidence="5" id="KW-1185">Reference proteome</keyword>
<evidence type="ECO:0000313" key="4">
    <source>
        <dbReference type="EMBL" id="EKF40792.1"/>
    </source>
</evidence>